<feature type="region of interest" description="Disordered" evidence="1">
    <location>
        <begin position="458"/>
        <end position="518"/>
    </location>
</feature>
<name>A0A6S7JQT6_PARCT</name>
<gene>
    <name evidence="3" type="ORF">PACLA_8A071686</name>
</gene>
<accession>A0A6S7JQT6</accession>
<dbReference type="EMBL" id="CACRXK020010089">
    <property type="protein sequence ID" value="CAB4018621.1"/>
    <property type="molecule type" value="Genomic_DNA"/>
</dbReference>
<dbReference type="InterPro" id="IPR000922">
    <property type="entry name" value="Lectin_gal-bd_dom"/>
</dbReference>
<reference evidence="3" key="1">
    <citation type="submission" date="2020-04" db="EMBL/GenBank/DDBJ databases">
        <authorList>
            <person name="Alioto T."/>
            <person name="Alioto T."/>
            <person name="Gomez Garrido J."/>
        </authorList>
    </citation>
    <scope>NUCLEOTIDE SEQUENCE</scope>
    <source>
        <strain evidence="3">A484AB</strain>
    </source>
</reference>
<comment type="caution">
    <text evidence="3">The sequence shown here is derived from an EMBL/GenBank/DDBJ whole genome shotgun (WGS) entry which is preliminary data.</text>
</comment>
<feature type="compositionally biased region" description="Basic residues" evidence="1">
    <location>
        <begin position="488"/>
        <end position="503"/>
    </location>
</feature>
<feature type="signal peptide" evidence="2">
    <location>
        <begin position="1"/>
        <end position="27"/>
    </location>
</feature>
<dbReference type="InterPro" id="IPR043159">
    <property type="entry name" value="Lectin_gal-bd_sf"/>
</dbReference>
<feature type="compositionally biased region" description="Acidic residues" evidence="1">
    <location>
        <begin position="676"/>
        <end position="696"/>
    </location>
</feature>
<feature type="compositionally biased region" description="Low complexity" evidence="1">
    <location>
        <begin position="101"/>
        <end position="142"/>
    </location>
</feature>
<feature type="compositionally biased region" description="Low complexity" evidence="1">
    <location>
        <begin position="713"/>
        <end position="724"/>
    </location>
</feature>
<sequence>MRIAEKMKKLPHIIVALFLLITPASRGKPVTSHTQSNVILKENTGNAEYSKTNELDNNTSKNTGHNNLLSDLARISKDEETNAGNRQTIVGTEVSAVTVKNSKASSENSNSRTIVTGTPTVTESPTSSYVTSSTPTSVTTDSAGTSANADNDMSLVRLSEPTHIELGKSKDEENPFSKLITSNENAPAEEKSNDAVNKPQELSPLISERTESAPGESSENKESAFTTSVPAVDESRQQETKYNGETKNGQTVEDNSSANVQDDGAKSGLESNNANKGVKDVATADTALNITSADYGYDSNSGCPIDSGSTSCQANGVYPVVRSACQGQASCLLQSDGQEFGGMCPGQNNFLKVGYSCRNGEPSSSSYSVSSPAAATSPQTPASSYAYQTSPYIPHPVQSTQPTSYYNNYAYNQPKANSYSSYGYNQPKSNTYNTAYMNDNSPGKTNYPYNGYYRNQNYYNYYNSPSRGRPAQPMRNQARPPPTNYYRYKPRSPPRNPAKRPRPAARPQPPRNNYGSLVNAQYRDYSNRYLQRNYNNYYNNKNTYYHTRPGYYNTRRSYYGRRNYDQRNSPYRQTNSGPQYPRNSYLGSCYACQNCQQCSEQAYCQGCPKCKELPCNKKPPKEERYMDPIDSLVEEFGKKTKGMTPMEMSAVVISPAPKVPEIAHSLPLQPPPKPLEEDDDDDDDSDENEFTLSEDESNNHEIEDHESTESQKKTSVSTSNSSVHSAKHKQSKDKAKQGEKRNKIYHRKPQINKIYDDDDDEDGYDLKVYQNLLKKPKKSKIRRHKNAHSKRRKSRKRLHKRWYDENLSEVTGENDFDIGGNEDRPVQSPYYYDGAMFW</sequence>
<organism evidence="3 4">
    <name type="scientific">Paramuricea clavata</name>
    <name type="common">Red gorgonian</name>
    <name type="synonym">Violescent sea-whip</name>
    <dbReference type="NCBI Taxonomy" id="317549"/>
    <lineage>
        <taxon>Eukaryota</taxon>
        <taxon>Metazoa</taxon>
        <taxon>Cnidaria</taxon>
        <taxon>Anthozoa</taxon>
        <taxon>Octocorallia</taxon>
        <taxon>Malacalcyonacea</taxon>
        <taxon>Plexauridae</taxon>
        <taxon>Paramuricea</taxon>
    </lineage>
</organism>
<feature type="compositionally biased region" description="Polar residues" evidence="1">
    <location>
        <begin position="245"/>
        <end position="260"/>
    </location>
</feature>
<feature type="chain" id="PRO_5043355191" evidence="2">
    <location>
        <begin position="28"/>
        <end position="838"/>
    </location>
</feature>
<dbReference type="Proteomes" id="UP001152795">
    <property type="component" value="Unassembled WGS sequence"/>
</dbReference>
<keyword evidence="2" id="KW-0732">Signal</keyword>
<dbReference type="PROSITE" id="PS50228">
    <property type="entry name" value="SUEL_LECTIN"/>
    <property type="match status" value="1"/>
</dbReference>
<evidence type="ECO:0000256" key="1">
    <source>
        <dbReference type="SAM" id="MobiDB-lite"/>
    </source>
</evidence>
<dbReference type="GO" id="GO:0030246">
    <property type="term" value="F:carbohydrate binding"/>
    <property type="evidence" value="ECO:0007669"/>
    <property type="project" value="InterPro"/>
</dbReference>
<dbReference type="OrthoDB" id="1100386at2759"/>
<feature type="region of interest" description="Disordered" evidence="1">
    <location>
        <begin position="366"/>
        <end position="387"/>
    </location>
</feature>
<evidence type="ECO:0000313" key="4">
    <source>
        <dbReference type="Proteomes" id="UP001152795"/>
    </source>
</evidence>
<feature type="compositionally biased region" description="Basic and acidic residues" evidence="1">
    <location>
        <begin position="233"/>
        <end position="244"/>
    </location>
</feature>
<dbReference type="CDD" id="cd22823">
    <property type="entry name" value="Gal_Rha_Lectin"/>
    <property type="match status" value="1"/>
</dbReference>
<evidence type="ECO:0000256" key="2">
    <source>
        <dbReference type="SAM" id="SignalP"/>
    </source>
</evidence>
<feature type="compositionally biased region" description="Basic and acidic residues" evidence="1">
    <location>
        <begin position="697"/>
        <end position="712"/>
    </location>
</feature>
<proteinExistence type="predicted"/>
<feature type="compositionally biased region" description="Basic and acidic residues" evidence="1">
    <location>
        <begin position="732"/>
        <end position="742"/>
    </location>
</feature>
<feature type="region of interest" description="Disordered" evidence="1">
    <location>
        <begin position="662"/>
        <end position="801"/>
    </location>
</feature>
<dbReference type="Pfam" id="PF02140">
    <property type="entry name" value="SUEL_Lectin"/>
    <property type="match status" value="1"/>
</dbReference>
<feature type="region of interest" description="Disordered" evidence="1">
    <location>
        <begin position="208"/>
        <end position="274"/>
    </location>
</feature>
<dbReference type="Gene3D" id="2.60.120.740">
    <property type="match status" value="1"/>
</dbReference>
<dbReference type="AlphaFoldDB" id="A0A6S7JQT6"/>
<feature type="compositionally biased region" description="Basic residues" evidence="1">
    <location>
        <begin position="774"/>
        <end position="800"/>
    </location>
</feature>
<feature type="region of interest" description="Disordered" evidence="1">
    <location>
        <begin position="101"/>
        <end position="155"/>
    </location>
</feature>
<evidence type="ECO:0000313" key="3">
    <source>
        <dbReference type="EMBL" id="CAB4018621.1"/>
    </source>
</evidence>
<feature type="compositionally biased region" description="Low complexity" evidence="1">
    <location>
        <begin position="366"/>
        <end position="386"/>
    </location>
</feature>
<keyword evidence="4" id="KW-1185">Reference proteome</keyword>
<protein>
    <submittedName>
        <fullName evidence="3">---NA</fullName>
    </submittedName>
</protein>